<keyword evidence="1" id="KW-0812">Transmembrane</keyword>
<evidence type="ECO:0000313" key="2">
    <source>
        <dbReference type="EMBL" id="MXO60859.1"/>
    </source>
</evidence>
<feature type="transmembrane region" description="Helical" evidence="1">
    <location>
        <begin position="44"/>
        <end position="64"/>
    </location>
</feature>
<gene>
    <name evidence="2" type="ORF">GRI89_15055</name>
</gene>
<feature type="transmembrane region" description="Helical" evidence="1">
    <location>
        <begin position="251"/>
        <end position="276"/>
    </location>
</feature>
<keyword evidence="1" id="KW-0472">Membrane</keyword>
<keyword evidence="1" id="KW-1133">Transmembrane helix</keyword>
<proteinExistence type="predicted"/>
<dbReference type="EMBL" id="WTYM01000058">
    <property type="protein sequence ID" value="MXO60859.1"/>
    <property type="molecule type" value="Genomic_DNA"/>
</dbReference>
<feature type="transmembrane region" description="Helical" evidence="1">
    <location>
        <begin position="91"/>
        <end position="113"/>
    </location>
</feature>
<feature type="transmembrane region" description="Helical" evidence="1">
    <location>
        <begin position="217"/>
        <end position="245"/>
    </location>
</feature>
<accession>A0A6I4SZN3</accession>
<evidence type="ECO:0000256" key="1">
    <source>
        <dbReference type="SAM" id="Phobius"/>
    </source>
</evidence>
<feature type="transmembrane region" description="Helical" evidence="1">
    <location>
        <begin position="162"/>
        <end position="180"/>
    </location>
</feature>
<dbReference type="AlphaFoldDB" id="A0A6I4SZN3"/>
<feature type="transmembrane region" description="Helical" evidence="1">
    <location>
        <begin position="133"/>
        <end position="156"/>
    </location>
</feature>
<dbReference type="OrthoDB" id="7391073at2"/>
<reference evidence="2 3" key="1">
    <citation type="submission" date="2019-12" db="EMBL/GenBank/DDBJ databases">
        <title>Genomic-based taxomic classification of the family Erythrobacteraceae.</title>
        <authorList>
            <person name="Xu L."/>
        </authorList>
    </citation>
    <scope>NUCLEOTIDE SEQUENCE [LARGE SCALE GENOMIC DNA]</scope>
    <source>
        <strain evidence="2 3">MCCC 1K01500</strain>
    </source>
</reference>
<sequence length="293" mass="31611">MATIAGFIKRREGHSTSEGEQTMKLEMNRAWNDAMALVGANKDVVFVVAGVFFFLPYLAFMLMMPDLATSMTDPAADEQAFEKMGEFYGRMWWLIILVSLLQGIGMLGILALLTDHRRPTVADALKIGVRKVLSYIAAYLIVGCGFGLLAVVLVGLTAAASTALATIGFVILIPLLFYAFTKFSLVPAVLVKEDVGNPITALSRSWQLTKGNSFRLLGFYFLLGLALVVVMIVISLVVTFVFALLGPEAMLFGNGLISALMNAVWATGFLAVLSAVHDQFAGTSGSKISDTFE</sequence>
<dbReference type="RefSeq" id="WP_159797409.1">
    <property type="nucleotide sequence ID" value="NZ_WTYM01000058.1"/>
</dbReference>
<name>A0A6I4SZN3_9SPHN</name>
<protein>
    <recommendedName>
        <fullName evidence="4">Glycerophosphoryl diester phosphodiesterase membrane domain-containing protein</fullName>
    </recommendedName>
</protein>
<keyword evidence="3" id="KW-1185">Reference proteome</keyword>
<evidence type="ECO:0008006" key="4">
    <source>
        <dbReference type="Google" id="ProtNLM"/>
    </source>
</evidence>
<evidence type="ECO:0000313" key="3">
    <source>
        <dbReference type="Proteomes" id="UP000433652"/>
    </source>
</evidence>
<comment type="caution">
    <text evidence="2">The sequence shown here is derived from an EMBL/GenBank/DDBJ whole genome shotgun (WGS) entry which is preliminary data.</text>
</comment>
<dbReference type="Proteomes" id="UP000433652">
    <property type="component" value="Unassembled WGS sequence"/>
</dbReference>
<organism evidence="2 3">
    <name type="scientific">Croceibacterium salegens</name>
    <dbReference type="NCBI Taxonomy" id="1737568"/>
    <lineage>
        <taxon>Bacteria</taxon>
        <taxon>Pseudomonadati</taxon>
        <taxon>Pseudomonadota</taxon>
        <taxon>Alphaproteobacteria</taxon>
        <taxon>Sphingomonadales</taxon>
        <taxon>Erythrobacteraceae</taxon>
        <taxon>Croceibacterium</taxon>
    </lineage>
</organism>